<accession>A0A914VAN8</accession>
<keyword evidence="1" id="KW-1185">Reference proteome</keyword>
<protein>
    <submittedName>
        <fullName evidence="2">Uncharacterized protein</fullName>
    </submittedName>
</protein>
<organism evidence="1 2">
    <name type="scientific">Plectus sambesii</name>
    <dbReference type="NCBI Taxonomy" id="2011161"/>
    <lineage>
        <taxon>Eukaryota</taxon>
        <taxon>Metazoa</taxon>
        <taxon>Ecdysozoa</taxon>
        <taxon>Nematoda</taxon>
        <taxon>Chromadorea</taxon>
        <taxon>Plectida</taxon>
        <taxon>Plectina</taxon>
        <taxon>Plectoidea</taxon>
        <taxon>Plectidae</taxon>
        <taxon>Plectus</taxon>
    </lineage>
</organism>
<dbReference type="AlphaFoldDB" id="A0A914VAN8"/>
<evidence type="ECO:0000313" key="2">
    <source>
        <dbReference type="WBParaSite" id="PSAMB.scaffold17340size1145.g37237.t1"/>
    </source>
</evidence>
<name>A0A914VAN8_9BILA</name>
<evidence type="ECO:0000313" key="1">
    <source>
        <dbReference type="Proteomes" id="UP000887566"/>
    </source>
</evidence>
<proteinExistence type="predicted"/>
<dbReference type="Proteomes" id="UP000887566">
    <property type="component" value="Unplaced"/>
</dbReference>
<sequence length="125" mass="14518">MYYLNGRVYRKNGPNSFGMLCPDDDFCREISNAEFVEKVLGKTLSEEDRRLHPTDSAIACCANTYRGTEYVVPDDPYKRMECKLPGSDEIVGYQRGVKCDKVKPRKTYNEHAEYEENVNRFNDEL</sequence>
<reference evidence="2" key="1">
    <citation type="submission" date="2022-11" db="UniProtKB">
        <authorList>
            <consortium name="WormBaseParasite"/>
        </authorList>
    </citation>
    <scope>IDENTIFICATION</scope>
</reference>
<dbReference type="WBParaSite" id="PSAMB.scaffold17340size1145.g37237.t1">
    <property type="protein sequence ID" value="PSAMB.scaffold17340size1145.g37237.t1"/>
    <property type="gene ID" value="PSAMB.scaffold17340size1145.g37237"/>
</dbReference>